<accession>A0A0E9WLJ1</accession>
<dbReference type="EMBL" id="GBXM01018127">
    <property type="protein sequence ID" value="JAH90450.1"/>
    <property type="molecule type" value="Transcribed_RNA"/>
</dbReference>
<name>A0A0E9WLJ1_ANGAN</name>
<organism evidence="1">
    <name type="scientific">Anguilla anguilla</name>
    <name type="common">European freshwater eel</name>
    <name type="synonym">Muraena anguilla</name>
    <dbReference type="NCBI Taxonomy" id="7936"/>
    <lineage>
        <taxon>Eukaryota</taxon>
        <taxon>Metazoa</taxon>
        <taxon>Chordata</taxon>
        <taxon>Craniata</taxon>
        <taxon>Vertebrata</taxon>
        <taxon>Euteleostomi</taxon>
        <taxon>Actinopterygii</taxon>
        <taxon>Neopterygii</taxon>
        <taxon>Teleostei</taxon>
        <taxon>Anguilliformes</taxon>
        <taxon>Anguillidae</taxon>
        <taxon>Anguilla</taxon>
    </lineage>
</organism>
<evidence type="ECO:0000313" key="1">
    <source>
        <dbReference type="EMBL" id="JAH90450.1"/>
    </source>
</evidence>
<sequence length="53" mass="5702">MASDSDTEEFYDAAEDVNLTPSPNVSPAKFVLPSTKVRETALHTGFTCAVRAN</sequence>
<reference evidence="1" key="1">
    <citation type="submission" date="2014-11" db="EMBL/GenBank/DDBJ databases">
        <authorList>
            <person name="Amaro Gonzalez C."/>
        </authorList>
    </citation>
    <scope>NUCLEOTIDE SEQUENCE</scope>
</reference>
<proteinExistence type="predicted"/>
<dbReference type="AlphaFoldDB" id="A0A0E9WLJ1"/>
<protein>
    <submittedName>
        <fullName evidence="1">Uncharacterized protein</fullName>
    </submittedName>
</protein>
<reference evidence="1" key="2">
    <citation type="journal article" date="2015" name="Fish Shellfish Immunol.">
        <title>Early steps in the European eel (Anguilla anguilla)-Vibrio vulnificus interaction in the gills: Role of the RtxA13 toxin.</title>
        <authorList>
            <person name="Callol A."/>
            <person name="Pajuelo D."/>
            <person name="Ebbesson L."/>
            <person name="Teles M."/>
            <person name="MacKenzie S."/>
            <person name="Amaro C."/>
        </authorList>
    </citation>
    <scope>NUCLEOTIDE SEQUENCE</scope>
</reference>